<keyword evidence="1" id="KW-1133">Transmembrane helix</keyword>
<gene>
    <name evidence="2" type="ORF">CJ199_05460</name>
</gene>
<dbReference type="Proteomes" id="UP000235598">
    <property type="component" value="Unassembled WGS sequence"/>
</dbReference>
<protein>
    <recommendedName>
        <fullName evidence="4">DUF304 domain-containing protein</fullName>
    </recommendedName>
</protein>
<evidence type="ECO:0008006" key="4">
    <source>
        <dbReference type="Google" id="ProtNLM"/>
    </source>
</evidence>
<feature type="transmembrane region" description="Helical" evidence="1">
    <location>
        <begin position="26"/>
        <end position="49"/>
    </location>
</feature>
<dbReference type="EMBL" id="PNHK01000002">
    <property type="protein sequence ID" value="PMD05463.1"/>
    <property type="molecule type" value="Genomic_DNA"/>
</dbReference>
<dbReference type="OrthoDB" id="9784718at2"/>
<evidence type="ECO:0000256" key="1">
    <source>
        <dbReference type="SAM" id="Phobius"/>
    </source>
</evidence>
<sequence length="175" mass="19606">MEHAPHVLYEVRVRESLSQNLQVSRFFNLMLLWTGAVTFGLLGIFIVWVTFVATEPESRDLVEAGIACLILFSLSALGIFAARMRRSILAGPLESGVHFTITDTAVEFPKVGRIRAAESWPLKQTQISVKRGRFGTLILECPGHRRRTYGQAVLRDPIEEVYAAITAHIERAQTI</sequence>
<feature type="transmembrane region" description="Helical" evidence="1">
    <location>
        <begin position="61"/>
        <end position="82"/>
    </location>
</feature>
<keyword evidence="1" id="KW-0472">Membrane</keyword>
<comment type="caution">
    <text evidence="2">The sequence shown here is derived from an EMBL/GenBank/DDBJ whole genome shotgun (WGS) entry which is preliminary data.</text>
</comment>
<keyword evidence="1" id="KW-0812">Transmembrane</keyword>
<reference evidence="2 3" key="1">
    <citation type="submission" date="2017-09" db="EMBL/GenBank/DDBJ databases">
        <title>Bacterial strain isolated from the female urinary microbiota.</title>
        <authorList>
            <person name="Thomas-White K."/>
            <person name="Kumar N."/>
            <person name="Forster S."/>
            <person name="Putonti C."/>
            <person name="Lawley T."/>
            <person name="Wolfe A.J."/>
        </authorList>
    </citation>
    <scope>NUCLEOTIDE SEQUENCE [LARGE SCALE GENOMIC DNA]</scope>
    <source>
        <strain evidence="2 3">UMB1301</strain>
    </source>
</reference>
<organism evidence="2 3">
    <name type="scientific">Brevibacterium paucivorans</name>
    <dbReference type="NCBI Taxonomy" id="170994"/>
    <lineage>
        <taxon>Bacteria</taxon>
        <taxon>Bacillati</taxon>
        <taxon>Actinomycetota</taxon>
        <taxon>Actinomycetes</taxon>
        <taxon>Micrococcales</taxon>
        <taxon>Brevibacteriaceae</taxon>
        <taxon>Brevibacterium</taxon>
    </lineage>
</organism>
<proteinExistence type="predicted"/>
<dbReference type="AlphaFoldDB" id="A0A2N6VN60"/>
<name>A0A2N6VN60_9MICO</name>
<accession>A0A2N6VN60</accession>
<evidence type="ECO:0000313" key="3">
    <source>
        <dbReference type="Proteomes" id="UP000235598"/>
    </source>
</evidence>
<dbReference type="RefSeq" id="WP_102238497.1">
    <property type="nucleotide sequence ID" value="NZ_PNHK01000002.1"/>
</dbReference>
<evidence type="ECO:0000313" key="2">
    <source>
        <dbReference type="EMBL" id="PMD05463.1"/>
    </source>
</evidence>